<dbReference type="GO" id="GO:0006811">
    <property type="term" value="P:monoatomic ion transport"/>
    <property type="evidence" value="ECO:0007669"/>
    <property type="project" value="UniProtKB-KW"/>
</dbReference>
<evidence type="ECO:0000256" key="1">
    <source>
        <dbReference type="ARBA" id="ARBA00003408"/>
    </source>
</evidence>
<dbReference type="InterPro" id="IPR002528">
    <property type="entry name" value="MATE_fam"/>
</dbReference>
<feature type="transmembrane region" description="Helical" evidence="13">
    <location>
        <begin position="131"/>
        <end position="148"/>
    </location>
</feature>
<evidence type="ECO:0000313" key="15">
    <source>
        <dbReference type="Proteomes" id="UP000005926"/>
    </source>
</evidence>
<feature type="transmembrane region" description="Helical" evidence="13">
    <location>
        <begin position="357"/>
        <end position="381"/>
    </location>
</feature>
<evidence type="ECO:0000256" key="3">
    <source>
        <dbReference type="ARBA" id="ARBA00010199"/>
    </source>
</evidence>
<keyword evidence="5" id="KW-0813">Transport</keyword>
<keyword evidence="9 13" id="KW-1133">Transmembrane helix</keyword>
<comment type="function">
    <text evidence="1">Multidrug efflux pump.</text>
</comment>
<dbReference type="GO" id="GO:0015297">
    <property type="term" value="F:antiporter activity"/>
    <property type="evidence" value="ECO:0007669"/>
    <property type="project" value="UniProtKB-KW"/>
</dbReference>
<feature type="transmembrane region" description="Helical" evidence="13">
    <location>
        <begin position="188"/>
        <end position="213"/>
    </location>
</feature>
<dbReference type="STRING" id="638301.HMPREF0444_0423"/>
<evidence type="ECO:0000256" key="8">
    <source>
        <dbReference type="ARBA" id="ARBA00022692"/>
    </source>
</evidence>
<dbReference type="PIRSF" id="PIRSF006603">
    <property type="entry name" value="DinF"/>
    <property type="match status" value="1"/>
</dbReference>
<evidence type="ECO:0000256" key="4">
    <source>
        <dbReference type="ARBA" id="ARBA00020268"/>
    </source>
</evidence>
<dbReference type="Proteomes" id="UP000005926">
    <property type="component" value="Unassembled WGS sequence"/>
</dbReference>
<dbReference type="InterPro" id="IPR048279">
    <property type="entry name" value="MdtK-like"/>
</dbReference>
<keyword evidence="15" id="KW-1185">Reference proteome</keyword>
<dbReference type="GO" id="GO:0005886">
    <property type="term" value="C:plasma membrane"/>
    <property type="evidence" value="ECO:0007669"/>
    <property type="project" value="UniProtKB-SubCell"/>
</dbReference>
<dbReference type="CDD" id="cd13134">
    <property type="entry name" value="MATE_like_8"/>
    <property type="match status" value="1"/>
</dbReference>
<feature type="transmembrane region" description="Helical" evidence="13">
    <location>
        <begin position="50"/>
        <end position="73"/>
    </location>
</feature>
<feature type="transmembrane region" description="Helical" evidence="13">
    <location>
        <begin position="93"/>
        <end position="111"/>
    </location>
</feature>
<dbReference type="HOGENOM" id="CLU_012893_5_1_9"/>
<evidence type="ECO:0000256" key="2">
    <source>
        <dbReference type="ARBA" id="ARBA00004651"/>
    </source>
</evidence>
<dbReference type="GeneID" id="78413244"/>
<evidence type="ECO:0000256" key="13">
    <source>
        <dbReference type="SAM" id="Phobius"/>
    </source>
</evidence>
<comment type="subcellular location">
    <subcellularLocation>
        <location evidence="2">Cell membrane</location>
        <topology evidence="2">Multi-pass membrane protein</topology>
    </subcellularLocation>
</comment>
<accession>C8NES8</accession>
<feature type="transmembrane region" description="Helical" evidence="13">
    <location>
        <begin position="393"/>
        <end position="415"/>
    </location>
</feature>
<dbReference type="PANTHER" id="PTHR43298:SF2">
    <property type="entry name" value="FMN_FAD EXPORTER YEEO-RELATED"/>
    <property type="match status" value="1"/>
</dbReference>
<feature type="transmembrane region" description="Helical" evidence="13">
    <location>
        <begin position="234"/>
        <end position="255"/>
    </location>
</feature>
<dbReference type="InterPro" id="IPR050222">
    <property type="entry name" value="MATE_MdtK"/>
</dbReference>
<reference evidence="14 15" key="1">
    <citation type="submission" date="2009-08" db="EMBL/GenBank/DDBJ databases">
        <authorList>
            <person name="Muzny D."/>
            <person name="Qin X."/>
            <person name="Deng J."/>
            <person name="Jiang H."/>
            <person name="Liu Y."/>
            <person name="Qu J."/>
            <person name="Song X.-Z."/>
            <person name="Zhang L."/>
            <person name="Thornton R."/>
            <person name="Coyle M."/>
            <person name="Francisco L."/>
            <person name="Jackson L."/>
            <person name="Javaid M."/>
            <person name="Korchina V."/>
            <person name="Kovar C."/>
            <person name="Mata R."/>
            <person name="Mathew T."/>
            <person name="Ngo R."/>
            <person name="Nguyen L."/>
            <person name="Nguyen N."/>
            <person name="Okwuonu G."/>
            <person name="Ongeri F."/>
            <person name="Pham C."/>
            <person name="Simmons D."/>
            <person name="Wilczek-Boney K."/>
            <person name="Hale W."/>
            <person name="Jakkamsetti A."/>
            <person name="Pham P."/>
            <person name="Ruth R."/>
            <person name="San Lucas F."/>
            <person name="Warren J."/>
            <person name="Zhang J."/>
            <person name="Zhao Z."/>
            <person name="Zhou C."/>
            <person name="Zhu D."/>
            <person name="Lee S."/>
            <person name="Bess C."/>
            <person name="Blankenburg K."/>
            <person name="Forbes L."/>
            <person name="Fu Q."/>
            <person name="Gubbala S."/>
            <person name="Hirani K."/>
            <person name="Jayaseelan J.C."/>
            <person name="Lara F."/>
            <person name="Munidasa M."/>
            <person name="Palculict T."/>
            <person name="Patil S."/>
            <person name="Pu L.-L."/>
            <person name="Saada N."/>
            <person name="Tang L."/>
            <person name="Weissenberger G."/>
            <person name="Zhu Y."/>
            <person name="Hemphill L."/>
            <person name="Shang Y."/>
            <person name="Youmans B."/>
            <person name="Ayvaz T."/>
            <person name="Ross M."/>
            <person name="Santibanez J."/>
            <person name="Aqrawi P."/>
            <person name="Gross S."/>
            <person name="Joshi V."/>
            <person name="Fowler G."/>
            <person name="Nazareth L."/>
            <person name="Reid J."/>
            <person name="Worley K."/>
            <person name="Petrosino J."/>
            <person name="Highlander S."/>
            <person name="Gibbs R."/>
        </authorList>
    </citation>
    <scope>NUCLEOTIDE SEQUENCE [LARGE SCALE GENOMIC DNA]</scope>
    <source>
        <strain evidence="14 15">ATCC 49175</strain>
    </source>
</reference>
<keyword evidence="10" id="KW-0406">Ion transport</keyword>
<gene>
    <name evidence="14" type="ORF">HMPREF0444_0423</name>
</gene>
<dbReference type="Pfam" id="PF01554">
    <property type="entry name" value="MatE"/>
    <property type="match status" value="2"/>
</dbReference>
<keyword evidence="8 13" id="KW-0812">Transmembrane</keyword>
<evidence type="ECO:0000256" key="7">
    <source>
        <dbReference type="ARBA" id="ARBA00022475"/>
    </source>
</evidence>
<feature type="transmembrane region" description="Helical" evidence="13">
    <location>
        <begin position="160"/>
        <end position="182"/>
    </location>
</feature>
<name>C8NES8_9LACT</name>
<evidence type="ECO:0000256" key="10">
    <source>
        <dbReference type="ARBA" id="ARBA00023065"/>
    </source>
</evidence>
<comment type="caution">
    <text evidence="14">The sequence shown here is derived from an EMBL/GenBank/DDBJ whole genome shotgun (WGS) entry which is preliminary data.</text>
</comment>
<dbReference type="eggNOG" id="COG0534">
    <property type="taxonomic scope" value="Bacteria"/>
</dbReference>
<dbReference type="GO" id="GO:0042910">
    <property type="term" value="F:xenobiotic transmembrane transporter activity"/>
    <property type="evidence" value="ECO:0007669"/>
    <property type="project" value="InterPro"/>
</dbReference>
<keyword evidence="7" id="KW-1003">Cell membrane</keyword>
<feature type="transmembrane region" description="Helical" evidence="13">
    <location>
        <begin position="12"/>
        <end position="30"/>
    </location>
</feature>
<evidence type="ECO:0000256" key="9">
    <source>
        <dbReference type="ARBA" id="ARBA00022989"/>
    </source>
</evidence>
<feature type="transmembrane region" description="Helical" evidence="13">
    <location>
        <begin position="275"/>
        <end position="298"/>
    </location>
</feature>
<evidence type="ECO:0000256" key="6">
    <source>
        <dbReference type="ARBA" id="ARBA00022449"/>
    </source>
</evidence>
<dbReference type="PANTHER" id="PTHR43298">
    <property type="entry name" value="MULTIDRUG RESISTANCE PROTEIN NORM-RELATED"/>
    <property type="match status" value="1"/>
</dbReference>
<keyword evidence="6" id="KW-0050">Antiport</keyword>
<proteinExistence type="inferred from homology"/>
<dbReference type="EMBL" id="ACKZ01000010">
    <property type="protein sequence ID" value="EEW37835.1"/>
    <property type="molecule type" value="Genomic_DNA"/>
</dbReference>
<evidence type="ECO:0000256" key="12">
    <source>
        <dbReference type="ARBA" id="ARBA00031636"/>
    </source>
</evidence>
<evidence type="ECO:0000313" key="14">
    <source>
        <dbReference type="EMBL" id="EEW37835.1"/>
    </source>
</evidence>
<sequence length="451" mass="49208">MAKERQHFYRQMLAIAIPVSLQNLLTSFLNTLDTIMISSLGDASIAGVGLANQVFFLFTLICFGIHTGSAVLFSQYWGIRDTKKVQAVNQMSLLLSTAVSVVFMLLGILFPQEILRLFTQDPLVVQAGGDYLRVAALSYVFTAWSFAMTNALRTTGSPKIPLVATICSFITNAFFNYVFIFGKFGAPALGVVGAAVATLIARIVEVGVLFGVVSFYSGPIHLPIGRYWSKISKGFWMSFWVTTFPVIVNETFWALGQVFYSAAYAMVGTQATAAVQVAVAVQNLSFILVRGVGSSCSIMLGNRVGRNELEKAQQEAKRFLMISLVIGVVIGAIQSLTPQWTLLMFAHLSPEVFELGMQLLQIMGIIFVFKTLNSIILVGILRGGGDTQYGMKLEMACVWLVGVPLALVAAAIWHFPVQLVVICAGAEELCKAVIGLKRVFSGRWIHRLVEA</sequence>
<dbReference type="AlphaFoldDB" id="C8NES8"/>
<dbReference type="RefSeq" id="WP_005605516.1">
    <property type="nucleotide sequence ID" value="NZ_CP102283.1"/>
</dbReference>
<evidence type="ECO:0000256" key="11">
    <source>
        <dbReference type="ARBA" id="ARBA00023136"/>
    </source>
</evidence>
<comment type="similarity">
    <text evidence="3">Belongs to the multi antimicrobial extrusion (MATE) (TC 2.A.66.1) family.</text>
</comment>
<evidence type="ECO:0000256" key="5">
    <source>
        <dbReference type="ARBA" id="ARBA00022448"/>
    </source>
</evidence>
<feature type="transmembrane region" description="Helical" evidence="13">
    <location>
        <begin position="319"/>
        <end position="337"/>
    </location>
</feature>
<keyword evidence="11 13" id="KW-0472">Membrane</keyword>
<dbReference type="NCBIfam" id="TIGR00797">
    <property type="entry name" value="matE"/>
    <property type="match status" value="1"/>
</dbReference>
<protein>
    <recommendedName>
        <fullName evidence="4">Probable multidrug resistance protein NorM</fullName>
    </recommendedName>
    <alternativeName>
        <fullName evidence="12">Multidrug-efflux transporter</fullName>
    </alternativeName>
</protein>
<organism evidence="14 15">
    <name type="scientific">Granulicatella adiacens ATCC 49175</name>
    <dbReference type="NCBI Taxonomy" id="638301"/>
    <lineage>
        <taxon>Bacteria</taxon>
        <taxon>Bacillati</taxon>
        <taxon>Bacillota</taxon>
        <taxon>Bacilli</taxon>
        <taxon>Lactobacillales</taxon>
        <taxon>Carnobacteriaceae</taxon>
        <taxon>Granulicatella</taxon>
    </lineage>
</organism>